<dbReference type="PANTHER" id="PTHR45527">
    <property type="entry name" value="NONRIBOSOMAL PEPTIDE SYNTHETASE"/>
    <property type="match status" value="1"/>
</dbReference>
<dbReference type="Pfam" id="PF00501">
    <property type="entry name" value="AMP-binding"/>
    <property type="match status" value="2"/>
</dbReference>
<dbReference type="InterPro" id="IPR020806">
    <property type="entry name" value="PKS_PP-bd"/>
</dbReference>
<evidence type="ECO:0000256" key="2">
    <source>
        <dbReference type="ARBA" id="ARBA00022450"/>
    </source>
</evidence>
<sequence length="2432" mass="265518">MNNGEVNRVLPASVSDGARTNAYQDDIWVADYQTPGSPQFNVVLEEHLDGGIDADLLTDCVVRALRRHDALRMRIGEDENGRPRVQPDFVSGEGWAPEVPVVDLSEANDPVVAVRDWRERELRRPIDVRSGPLVEATLVAGSGTSAYLFLKAHHIIADAWALNLLSYEILSEYRALSVGESYEVPTSRSFLAEIERAHSYRGSDQYDRDRRFHRENLARVTPALFPRVVTERVERGRHSFTIDGKTVRRILESGASPLPYLATAVGIWTSRVLRSPEVVLGVPFLNRRTRAERELVGQFANNLPLRVAVDEGIPMLDLARVTQDRLRRMREHERFPFGAILSELRTDAGGVRGLFDVTLSYMRYPRPPEISGVERTTTIMAPVHEANALSIMVHAFEDEDDLRIDLDYARDVFDGDLTAEAFAGHVAELVRKGLDMSELPVSALSMLTDEEYEEVVRGRQGERMLYPSEKTLHGLFTEQATRNPHRPAVVDSADGTVTTYGQLDRLSNQVARSLRAQGVGPEARVAVMAERGSELLPGLLGILKAGGAYVPIDPGYPEERIALLLEDCRPAAVLTSAGVDADRVPADIPVHRVADLYRGPDGPPPPAADSSDLAYIIYTSGSTGRPKGVMVEHHSVVNRLAWMQRHYPIGAGDTLLQKTPISFDVSVWELFWWCVEGAQLVLLPPGAEKDPREIARAAREHGVTALHFVPSMLGPFLELLEEDTEARAAASTLRYVFCSGEALPAERVNQFNRLFTELQDIGTAPLLVNLYGPTEAAVDVTRYDCPPAAEGPVSRVPIGRPVQNTSLYVLGAHGGPQPVGAPGELCVGGVQVARGYLDRPELTAEKFVKDPFTPGGRLYRTGDLARLLSDGTIEYLGRIDGQVKIRGNRVELGEVQNALVGLAGVRDAAVVDRPEDGRGPVLVGYYTADKDLDAAELAARLRTSLPDYMIPAHFVRLDRLPLTPNGKVDRKALPDPVRSVDPGGGPPTTPTEAALADVVAEVLGLERVGVHDDYYALGGDSITMLRVRALAEKAGVRFDLSDLVQNPTVAALAALIDRSEADGRAAGTAERADIEPFALVSHVDRARLEGHEDAFPLTRLQLGLLYHSRERQDSAVYKDVFRYSIALPWDEDLFTSAFGRLVARHPVLRSSFALAGYSEPLQIIDRDAPSGLGATDLRDVPPAAAEEAITRYMGERRLHDYRFDTAPLYRFQAFVLPETVELVLSFHHALLDGGSVANLVSELLRDYLHASGLDISPVTDTPPPSPALHAADERAAITSEESRSYWRRELDGAHPPQVEGFRSHEGGGDTGMIVRDVPIPEDLERAVRAFAEEQATPVKSVLFAAHALVLRALSGQDDLTTGLVTHGRPEVEGGERVCGLFLNTLPVRVSFTGGTWLDAVRHVIGKERESHPHRRVPLSVIQEDIGAAALVDTAFNYIHFRQLGPVLGLPGVEDRGFTAWEETNFALLVNAMADPVDGRVRLRMDFSGRIFTDEQSTLFADLYTSILRRMVERPHDAIDTSFLAVEEPTGTFRRGTGPTDVVRTFVERARTASDAPAVVFGHESWTYAELDDRSARIARMLLSVGVRAGDRVGIAMDRSPDTVAVMLGVARAGCSAVPLDTSYPPERLRAMLGLSDPERVIVQTHHEHLIDDGSRVLSAESLLDGATAALEVGDSAPLPKVSLDDEAYLLFTSGSTGTPKGVSMPHRSLANLVAWQNRVPSGAVGRRTLQYAPLSFDVSFQELYSTLCGGGTLVVVSEELRRDIPELLRTIDRERVERVFMPYVALQRLAEASTALGIVPRNLKVLGSSGEQLRVTDEIRRFCAALDGVVLENQYGPTESHVVTTYSMSGDPAEFPALPPIGRPIDGARVLVLNPDGRPVPAGGKGEIHLGGVCLASGYVGEPGMTEERFIPDPTRGDGGRLYRTGDVGMVLPSGDVVCLGRTDRQVKIRGFRVEPAEVELALAEAAAFTGAQVAEVAVVERRRDGGDAVLAAFLSGDAAGGDIDAVRRRLRSVLPDYMVPSHIEWLPAMPLTASGKRDDDALRRRPLTAPARTAASAAPRDARERALAEMIGDLLDLPEIGVHDDLFELGATSITAMRLVVLIEQRFGAAVPLSSLIAAPTIAELAERLPEVGGEAVRTGVDFDPLVPIRRGGSCPPMFYVHPMGGNVLCYVPFAKHLPNDQPFYALQAYGADAGTEPVRGMEEIARRYIEAMRRVQPEGPYHIGGWSFGGFVAFEMARQLRAAGQEVGSLVVLDTTALNPERREWTDDEALIAWFFWELLWLERGGESPEAVIPAELATLDEKFEFITQLAIDEGVLPPGSTDAIVRRLFRLYEANWRSAFDYWPEVVDQDMVLVHAKQPLPDVLKSMHSAIGSMHADPANGWRERTSGRLSVVEVDGDHLTIMEEPYVPAVVSAALGAVGHNGSVGEED</sequence>
<dbReference type="Pfam" id="PF13193">
    <property type="entry name" value="AMP-binding_C"/>
    <property type="match status" value="2"/>
</dbReference>
<dbReference type="Gene3D" id="3.30.559.30">
    <property type="entry name" value="Nonribosomal peptide synthetase, condensation domain"/>
    <property type="match status" value="2"/>
</dbReference>
<evidence type="ECO:0000256" key="4">
    <source>
        <dbReference type="SAM" id="MobiDB-lite"/>
    </source>
</evidence>
<dbReference type="InterPro" id="IPR001031">
    <property type="entry name" value="Thioesterase"/>
</dbReference>
<accession>A0ABP5EY60</accession>
<evidence type="ECO:0000256" key="1">
    <source>
        <dbReference type="ARBA" id="ARBA00001957"/>
    </source>
</evidence>
<dbReference type="Pfam" id="PF00550">
    <property type="entry name" value="PP-binding"/>
    <property type="match status" value="2"/>
</dbReference>
<evidence type="ECO:0000313" key="6">
    <source>
        <dbReference type="EMBL" id="GAA2009122.1"/>
    </source>
</evidence>
<comment type="cofactor">
    <cofactor evidence="1">
        <name>pantetheine 4'-phosphate</name>
        <dbReference type="ChEBI" id="CHEBI:47942"/>
    </cofactor>
</comment>
<dbReference type="SUPFAM" id="SSF56801">
    <property type="entry name" value="Acetyl-CoA synthetase-like"/>
    <property type="match status" value="2"/>
</dbReference>
<dbReference type="Gene3D" id="3.30.300.30">
    <property type="match status" value="2"/>
</dbReference>
<evidence type="ECO:0000256" key="3">
    <source>
        <dbReference type="ARBA" id="ARBA00022553"/>
    </source>
</evidence>
<organism evidence="6 7">
    <name type="scientific">Nocardiopsis rhodophaea</name>
    <dbReference type="NCBI Taxonomy" id="280238"/>
    <lineage>
        <taxon>Bacteria</taxon>
        <taxon>Bacillati</taxon>
        <taxon>Actinomycetota</taxon>
        <taxon>Actinomycetes</taxon>
        <taxon>Streptosporangiales</taxon>
        <taxon>Nocardiopsidaceae</taxon>
        <taxon>Nocardiopsis</taxon>
    </lineage>
</organism>
<dbReference type="SUPFAM" id="SSF52777">
    <property type="entry name" value="CoA-dependent acyltransferases"/>
    <property type="match status" value="4"/>
</dbReference>
<evidence type="ECO:0000313" key="7">
    <source>
        <dbReference type="Proteomes" id="UP001501585"/>
    </source>
</evidence>
<dbReference type="SMART" id="SM00823">
    <property type="entry name" value="PKS_PP"/>
    <property type="match status" value="2"/>
</dbReference>
<dbReference type="InterPro" id="IPR000873">
    <property type="entry name" value="AMP-dep_synth/lig_dom"/>
</dbReference>
<dbReference type="InterPro" id="IPR010071">
    <property type="entry name" value="AA_adenyl_dom"/>
</dbReference>
<name>A0ABP5EY60_9ACTN</name>
<dbReference type="Gene3D" id="3.40.50.1820">
    <property type="entry name" value="alpha/beta hydrolase"/>
    <property type="match status" value="1"/>
</dbReference>
<keyword evidence="2" id="KW-0596">Phosphopantetheine</keyword>
<dbReference type="InterPro" id="IPR020845">
    <property type="entry name" value="AMP-binding_CS"/>
</dbReference>
<dbReference type="InterPro" id="IPR045851">
    <property type="entry name" value="AMP-bd_C_sf"/>
</dbReference>
<dbReference type="PROSITE" id="PS00012">
    <property type="entry name" value="PHOSPHOPANTETHEINE"/>
    <property type="match status" value="1"/>
</dbReference>
<comment type="caution">
    <text evidence="6">The sequence shown here is derived from an EMBL/GenBank/DDBJ whole genome shotgun (WGS) entry which is preliminary data.</text>
</comment>
<reference evidence="7" key="1">
    <citation type="journal article" date="2019" name="Int. J. Syst. Evol. Microbiol.">
        <title>The Global Catalogue of Microorganisms (GCM) 10K type strain sequencing project: providing services to taxonomists for standard genome sequencing and annotation.</title>
        <authorList>
            <consortium name="The Broad Institute Genomics Platform"/>
            <consortium name="The Broad Institute Genome Sequencing Center for Infectious Disease"/>
            <person name="Wu L."/>
            <person name="Ma J."/>
        </authorList>
    </citation>
    <scope>NUCLEOTIDE SEQUENCE [LARGE SCALE GENOMIC DNA]</scope>
    <source>
        <strain evidence="7">JCM 15313</strain>
    </source>
</reference>
<dbReference type="NCBIfam" id="TIGR01733">
    <property type="entry name" value="AA-adenyl-dom"/>
    <property type="match status" value="2"/>
</dbReference>
<dbReference type="Gene3D" id="3.40.50.12780">
    <property type="entry name" value="N-terminal domain of ligase-like"/>
    <property type="match status" value="1"/>
</dbReference>
<dbReference type="InterPro" id="IPR036736">
    <property type="entry name" value="ACP-like_sf"/>
</dbReference>
<feature type="region of interest" description="Disordered" evidence="4">
    <location>
        <begin position="966"/>
        <end position="989"/>
    </location>
</feature>
<feature type="domain" description="Carrier" evidence="5">
    <location>
        <begin position="2059"/>
        <end position="2134"/>
    </location>
</feature>
<keyword evidence="7" id="KW-1185">Reference proteome</keyword>
<dbReference type="InterPro" id="IPR006162">
    <property type="entry name" value="Ppantetheine_attach_site"/>
</dbReference>
<dbReference type="Proteomes" id="UP001501585">
    <property type="component" value="Unassembled WGS sequence"/>
</dbReference>
<dbReference type="Gene3D" id="3.30.559.10">
    <property type="entry name" value="Chloramphenicol acetyltransferase-like domain"/>
    <property type="match status" value="2"/>
</dbReference>
<dbReference type="InterPro" id="IPR029058">
    <property type="entry name" value="AB_hydrolase_fold"/>
</dbReference>
<dbReference type="PROSITE" id="PS00455">
    <property type="entry name" value="AMP_BINDING"/>
    <property type="match status" value="2"/>
</dbReference>
<dbReference type="Gene3D" id="3.40.50.980">
    <property type="match status" value="2"/>
</dbReference>
<gene>
    <name evidence="6" type="ORF">GCM10009799_41190</name>
</gene>
<dbReference type="InterPro" id="IPR009081">
    <property type="entry name" value="PP-bd_ACP"/>
</dbReference>
<dbReference type="CDD" id="cd05930">
    <property type="entry name" value="A_NRPS"/>
    <property type="match status" value="1"/>
</dbReference>
<proteinExistence type="predicted"/>
<dbReference type="InterPro" id="IPR023213">
    <property type="entry name" value="CAT-like_dom_sf"/>
</dbReference>
<keyword evidence="3" id="KW-0597">Phosphoprotein</keyword>
<dbReference type="RefSeq" id="WP_344108914.1">
    <property type="nucleotide sequence ID" value="NZ_BAAAPC010000019.1"/>
</dbReference>
<dbReference type="Pfam" id="PF00668">
    <property type="entry name" value="Condensation"/>
    <property type="match status" value="2"/>
</dbReference>
<dbReference type="Gene3D" id="1.10.1200.10">
    <property type="entry name" value="ACP-like"/>
    <property type="match status" value="2"/>
</dbReference>
<dbReference type="PANTHER" id="PTHR45527:SF14">
    <property type="entry name" value="PLIPASTATIN SYNTHASE SUBUNIT B"/>
    <property type="match status" value="1"/>
</dbReference>
<feature type="domain" description="Carrier" evidence="5">
    <location>
        <begin position="986"/>
        <end position="1060"/>
    </location>
</feature>
<protein>
    <submittedName>
        <fullName evidence="6">Non-ribosomal peptide synthetase</fullName>
    </submittedName>
</protein>
<dbReference type="InterPro" id="IPR001242">
    <property type="entry name" value="Condensation_dom"/>
</dbReference>
<dbReference type="EMBL" id="BAAAPC010000019">
    <property type="protein sequence ID" value="GAA2009122.1"/>
    <property type="molecule type" value="Genomic_DNA"/>
</dbReference>
<dbReference type="Pfam" id="PF00975">
    <property type="entry name" value="Thioesterase"/>
    <property type="match status" value="1"/>
</dbReference>
<evidence type="ECO:0000259" key="5">
    <source>
        <dbReference type="PROSITE" id="PS50075"/>
    </source>
</evidence>
<dbReference type="InterPro" id="IPR042099">
    <property type="entry name" value="ANL_N_sf"/>
</dbReference>
<dbReference type="SUPFAM" id="SSF47336">
    <property type="entry name" value="ACP-like"/>
    <property type="match status" value="2"/>
</dbReference>
<dbReference type="InterPro" id="IPR025110">
    <property type="entry name" value="AMP-bd_C"/>
</dbReference>
<dbReference type="SMART" id="SM00824">
    <property type="entry name" value="PKS_TE"/>
    <property type="match status" value="1"/>
</dbReference>
<dbReference type="PROSITE" id="PS50075">
    <property type="entry name" value="CARRIER"/>
    <property type="match status" value="2"/>
</dbReference>
<dbReference type="Gene3D" id="2.30.38.10">
    <property type="entry name" value="Luciferase, Domain 3"/>
    <property type="match status" value="1"/>
</dbReference>
<dbReference type="NCBIfam" id="NF003417">
    <property type="entry name" value="PRK04813.1"/>
    <property type="match status" value="2"/>
</dbReference>
<dbReference type="SUPFAM" id="SSF53474">
    <property type="entry name" value="alpha/beta-Hydrolases"/>
    <property type="match status" value="1"/>
</dbReference>
<dbReference type="InterPro" id="IPR020802">
    <property type="entry name" value="TesA-like"/>
</dbReference>